<sequence length="203" mass="23969">MLALIPIELIDDAFNHLVDMQHEKNKFIVSNEYALHYSKIVLFIKYFTRNWIRRSNKPTSRYPRTLWNHSDVNVPGSPITTCRLEAWHRRLNSQCSGLVWSFWHITNIFRIELAHTSRLHVLRVLSIVQTSRPQREEDKRIKSLQNEIGRFDYASIPEALSRIASASRTIAQVNREEREAESRRRTMDSAPPPPIMEYQENDE</sequence>
<evidence type="ECO:0000313" key="2">
    <source>
        <dbReference type="Proteomes" id="UP000887574"/>
    </source>
</evidence>
<evidence type="ECO:0000256" key="1">
    <source>
        <dbReference type="SAM" id="MobiDB-lite"/>
    </source>
</evidence>
<accession>A0A915D4Y7</accession>
<evidence type="ECO:0000313" key="3">
    <source>
        <dbReference type="WBParaSite" id="jg15951"/>
    </source>
</evidence>
<name>A0A915D4Y7_9BILA</name>
<protein>
    <submittedName>
        <fullName evidence="3">Uncharacterized protein</fullName>
    </submittedName>
</protein>
<feature type="compositionally biased region" description="Basic and acidic residues" evidence="1">
    <location>
        <begin position="174"/>
        <end position="187"/>
    </location>
</feature>
<organism evidence="2 3">
    <name type="scientific">Ditylenchus dipsaci</name>
    <dbReference type="NCBI Taxonomy" id="166011"/>
    <lineage>
        <taxon>Eukaryota</taxon>
        <taxon>Metazoa</taxon>
        <taxon>Ecdysozoa</taxon>
        <taxon>Nematoda</taxon>
        <taxon>Chromadorea</taxon>
        <taxon>Rhabditida</taxon>
        <taxon>Tylenchina</taxon>
        <taxon>Tylenchomorpha</taxon>
        <taxon>Sphaerularioidea</taxon>
        <taxon>Anguinidae</taxon>
        <taxon>Anguininae</taxon>
        <taxon>Ditylenchus</taxon>
    </lineage>
</organism>
<dbReference type="WBParaSite" id="jg15951">
    <property type="protein sequence ID" value="jg15951"/>
    <property type="gene ID" value="jg15951"/>
</dbReference>
<proteinExistence type="predicted"/>
<keyword evidence="2" id="KW-1185">Reference proteome</keyword>
<dbReference type="Proteomes" id="UP000887574">
    <property type="component" value="Unplaced"/>
</dbReference>
<feature type="region of interest" description="Disordered" evidence="1">
    <location>
        <begin position="171"/>
        <end position="203"/>
    </location>
</feature>
<dbReference type="AlphaFoldDB" id="A0A915D4Y7"/>
<reference evidence="3" key="1">
    <citation type="submission" date="2022-11" db="UniProtKB">
        <authorList>
            <consortium name="WormBaseParasite"/>
        </authorList>
    </citation>
    <scope>IDENTIFICATION</scope>
</reference>